<sequence length="73" mass="8280">MGIIAGNIITAIPMVQFIINIVTAIGFKVIMASIMSGCSMEKIYMILEMESKDKNIIFWDLFNEMTQINNEFV</sequence>
<keyword evidence="1" id="KW-1133">Transmembrane helix</keyword>
<dbReference type="EMBL" id="LR216287">
    <property type="protein sequence ID" value="VFJ14831.1"/>
    <property type="molecule type" value="Genomic_DNA"/>
</dbReference>
<gene>
    <name evidence="2" type="ORF">NFRAN_2509</name>
</gene>
<dbReference type="RefSeq" id="WP_172602292.1">
    <property type="nucleotide sequence ID" value="NZ_LR216287.1"/>
</dbReference>
<keyword evidence="3" id="KW-1185">Reference proteome</keyword>
<name>A0A484IFP4_9ARCH</name>
<evidence type="ECO:0000256" key="1">
    <source>
        <dbReference type="SAM" id="Phobius"/>
    </source>
</evidence>
<keyword evidence="1" id="KW-0812">Transmembrane</keyword>
<organism evidence="2 3">
    <name type="scientific">Candidatus Nitrosocosmicus franklandianus</name>
    <dbReference type="NCBI Taxonomy" id="1798806"/>
    <lineage>
        <taxon>Archaea</taxon>
        <taxon>Nitrososphaerota</taxon>
        <taxon>Nitrososphaeria</taxon>
        <taxon>Nitrososphaerales</taxon>
        <taxon>Nitrososphaeraceae</taxon>
        <taxon>Candidatus Nitrosocosmicus</taxon>
    </lineage>
</organism>
<keyword evidence="1" id="KW-0472">Membrane</keyword>
<dbReference type="KEGG" id="nfn:NFRAN_2509"/>
<evidence type="ECO:0000313" key="2">
    <source>
        <dbReference type="EMBL" id="VFJ14831.1"/>
    </source>
</evidence>
<accession>A0A484IFP4</accession>
<proteinExistence type="predicted"/>
<dbReference type="Proteomes" id="UP000294299">
    <property type="component" value="Chromosome NFRAN"/>
</dbReference>
<evidence type="ECO:0000313" key="3">
    <source>
        <dbReference type="Proteomes" id="UP000294299"/>
    </source>
</evidence>
<reference evidence="2 3" key="1">
    <citation type="submission" date="2019-02" db="EMBL/GenBank/DDBJ databases">
        <authorList>
            <person name="Lehtovirta-Morley E L."/>
        </authorList>
    </citation>
    <scope>NUCLEOTIDE SEQUENCE [LARGE SCALE GENOMIC DNA]</scope>
    <source>
        <strain evidence="2">NFRAN1</strain>
    </source>
</reference>
<dbReference type="GeneID" id="39421693"/>
<dbReference type="AlphaFoldDB" id="A0A484IFP4"/>
<feature type="transmembrane region" description="Helical" evidence="1">
    <location>
        <begin position="17"/>
        <end position="35"/>
    </location>
</feature>
<protein>
    <submittedName>
        <fullName evidence="2">Uncharacterized protein</fullName>
    </submittedName>
</protein>